<dbReference type="InterPro" id="IPR005225">
    <property type="entry name" value="Small_GTP-bd"/>
</dbReference>
<dbReference type="GO" id="GO:0012505">
    <property type="term" value="C:endomembrane system"/>
    <property type="evidence" value="ECO:0007669"/>
    <property type="project" value="UniProtKB-SubCell"/>
</dbReference>
<evidence type="ECO:0000313" key="5">
    <source>
        <dbReference type="EMBL" id="CAD8694372.1"/>
    </source>
</evidence>
<dbReference type="SUPFAM" id="SSF52540">
    <property type="entry name" value="P-loop containing nucleoside triphosphate hydrolases"/>
    <property type="match status" value="1"/>
</dbReference>
<dbReference type="GO" id="GO:0003924">
    <property type="term" value="F:GTPase activity"/>
    <property type="evidence" value="ECO:0007669"/>
    <property type="project" value="InterPro"/>
</dbReference>
<dbReference type="Pfam" id="PF00071">
    <property type="entry name" value="Ras"/>
    <property type="match status" value="1"/>
</dbReference>
<dbReference type="InterPro" id="IPR050227">
    <property type="entry name" value="Rab"/>
</dbReference>
<evidence type="ECO:0000256" key="2">
    <source>
        <dbReference type="ARBA" id="ARBA00022741"/>
    </source>
</evidence>
<accession>A0A7S0X0E5</accession>
<keyword evidence="3" id="KW-0342">GTP-binding</keyword>
<dbReference type="NCBIfam" id="TIGR00231">
    <property type="entry name" value="small_GTP"/>
    <property type="match status" value="1"/>
</dbReference>
<dbReference type="PROSITE" id="PS51420">
    <property type="entry name" value="RHO"/>
    <property type="match status" value="1"/>
</dbReference>
<dbReference type="EMBL" id="HBFB01033123">
    <property type="protein sequence ID" value="CAD8694372.1"/>
    <property type="molecule type" value="Transcribed_RNA"/>
</dbReference>
<comment type="similarity">
    <text evidence="1">Belongs to the small GTPase superfamily. Rab family.</text>
</comment>
<evidence type="ECO:0000256" key="1">
    <source>
        <dbReference type="ARBA" id="ARBA00006270"/>
    </source>
</evidence>
<evidence type="ECO:0000256" key="4">
    <source>
        <dbReference type="ARBA" id="ARBA00037868"/>
    </source>
</evidence>
<dbReference type="GO" id="GO:0005525">
    <property type="term" value="F:GTP binding"/>
    <property type="evidence" value="ECO:0007669"/>
    <property type="project" value="UniProtKB-KW"/>
</dbReference>
<keyword evidence="2" id="KW-0547">Nucleotide-binding</keyword>
<dbReference type="PANTHER" id="PTHR47977">
    <property type="entry name" value="RAS-RELATED PROTEIN RAB"/>
    <property type="match status" value="1"/>
</dbReference>
<name>A0A7S0X0E5_9CHLO</name>
<dbReference type="FunFam" id="3.40.50.300:FF:001447">
    <property type="entry name" value="Ras-related protein Rab-1B"/>
    <property type="match status" value="1"/>
</dbReference>
<comment type="subcellular location">
    <subcellularLocation>
        <location evidence="4">Endomembrane system</location>
        <topology evidence="4">Lipid-anchor</topology>
    </subcellularLocation>
</comment>
<evidence type="ECO:0000256" key="3">
    <source>
        <dbReference type="ARBA" id="ARBA00023134"/>
    </source>
</evidence>
<proteinExistence type="inferred from homology"/>
<dbReference type="InterPro" id="IPR027417">
    <property type="entry name" value="P-loop_NTPase"/>
</dbReference>
<dbReference type="SMART" id="SM00175">
    <property type="entry name" value="RAB"/>
    <property type="match status" value="1"/>
</dbReference>
<dbReference type="SMART" id="SM00173">
    <property type="entry name" value="RAS"/>
    <property type="match status" value="1"/>
</dbReference>
<dbReference type="Gene3D" id="3.40.50.300">
    <property type="entry name" value="P-loop containing nucleotide triphosphate hydrolases"/>
    <property type="match status" value="1"/>
</dbReference>
<dbReference type="PROSITE" id="PS51419">
    <property type="entry name" value="RAB"/>
    <property type="match status" value="1"/>
</dbReference>
<dbReference type="InterPro" id="IPR001806">
    <property type="entry name" value="Small_GTPase"/>
</dbReference>
<dbReference type="SMART" id="SM00174">
    <property type="entry name" value="RHO"/>
    <property type="match status" value="1"/>
</dbReference>
<reference evidence="5" key="1">
    <citation type="submission" date="2021-01" db="EMBL/GenBank/DDBJ databases">
        <authorList>
            <person name="Corre E."/>
            <person name="Pelletier E."/>
            <person name="Niang G."/>
            <person name="Scheremetjew M."/>
            <person name="Finn R."/>
            <person name="Kale V."/>
            <person name="Holt S."/>
            <person name="Cochrane G."/>
            <person name="Meng A."/>
            <person name="Brown T."/>
            <person name="Cohen L."/>
        </authorList>
    </citation>
    <scope>NUCLEOTIDE SEQUENCE</scope>
    <source>
        <strain evidence="5">SAG 11-49</strain>
    </source>
</reference>
<dbReference type="SMART" id="SM00176">
    <property type="entry name" value="RAN"/>
    <property type="match status" value="1"/>
</dbReference>
<dbReference type="PRINTS" id="PR00449">
    <property type="entry name" value="RASTRNSFRMNG"/>
</dbReference>
<sequence length="220" mass="24496">MADDTHFDFDLLLKVAAIGDSGVGKSCLLRRFVDDAYDAQWQPTIGVDLKIKTMELDGRLCKLQLWDTAGQERFRSLTWVSLRGVHGIAIVYDITDRASFEHATGLWWDEVEDKTGKEAMANMVMMLVGNKMDLPAKRAVSYDEAKAWADGKGIPFLETSAKDDTNVADAFVVMAQEIRVRVARQKVEPNNRGLDLKAGWESVPTGQQGGRRRLRACCGS</sequence>
<dbReference type="CDD" id="cd00154">
    <property type="entry name" value="Rab"/>
    <property type="match status" value="1"/>
</dbReference>
<dbReference type="PROSITE" id="PS51421">
    <property type="entry name" value="RAS"/>
    <property type="match status" value="1"/>
</dbReference>
<organism evidence="5">
    <name type="scientific">Chlamydomonas leiostraca</name>
    <dbReference type="NCBI Taxonomy" id="1034604"/>
    <lineage>
        <taxon>Eukaryota</taxon>
        <taxon>Viridiplantae</taxon>
        <taxon>Chlorophyta</taxon>
        <taxon>core chlorophytes</taxon>
        <taxon>Chlorophyceae</taxon>
        <taxon>CS clade</taxon>
        <taxon>Chlamydomonadales</taxon>
        <taxon>Chlamydomonadaceae</taxon>
        <taxon>Chlamydomonas</taxon>
    </lineage>
</organism>
<protein>
    <submittedName>
        <fullName evidence="5">Uncharacterized protein</fullName>
    </submittedName>
</protein>
<gene>
    <name evidence="5" type="ORF">CLEI1391_LOCUS18555</name>
</gene>
<dbReference type="AlphaFoldDB" id="A0A7S0X0E5"/>